<sequence>MESAAGNENAAGVPAPSIFQPGDLTLPQSFNNEQLYQLQKKPFNSNAALWLTHIPSGCTIRELIRAIISVGPTGRILFTRLLPPKQLERGCAAKVVFATREEAQQLRILAQAGKLMIAGLYIWADWHRSPSSSFINIEPISRVVVIEGPSHTVNKRSLMNLFRSQIRRFDTEDVWEHESPAEFGHARRSSVVWRFGSWYDQAELAVEVLQREYPNSVEVGYGVDPCAFPAPAGYIA</sequence>
<organism evidence="1 2">
    <name type="scientific">Diaporthe australafricana</name>
    <dbReference type="NCBI Taxonomy" id="127596"/>
    <lineage>
        <taxon>Eukaryota</taxon>
        <taxon>Fungi</taxon>
        <taxon>Dikarya</taxon>
        <taxon>Ascomycota</taxon>
        <taxon>Pezizomycotina</taxon>
        <taxon>Sordariomycetes</taxon>
        <taxon>Sordariomycetidae</taxon>
        <taxon>Diaporthales</taxon>
        <taxon>Diaporthaceae</taxon>
        <taxon>Diaporthe</taxon>
    </lineage>
</organism>
<dbReference type="EMBL" id="JAWRVE010000029">
    <property type="protein sequence ID" value="KAL1872352.1"/>
    <property type="molecule type" value="Genomic_DNA"/>
</dbReference>
<name>A0ABR3X9K1_9PEZI</name>
<gene>
    <name evidence="1" type="ORF">Daus18300_004322</name>
</gene>
<comment type="caution">
    <text evidence="1">The sequence shown here is derived from an EMBL/GenBank/DDBJ whole genome shotgun (WGS) entry which is preliminary data.</text>
</comment>
<evidence type="ECO:0000313" key="1">
    <source>
        <dbReference type="EMBL" id="KAL1872352.1"/>
    </source>
</evidence>
<evidence type="ECO:0000313" key="2">
    <source>
        <dbReference type="Proteomes" id="UP001583177"/>
    </source>
</evidence>
<reference evidence="1 2" key="1">
    <citation type="journal article" date="2024" name="IMA Fungus">
        <title>IMA Genome - F19 : A genome assembly and annotation guide to empower mycologists, including annotated draft genome sequences of Ceratocystis pirilliformis, Diaporthe australafricana, Fusarium ophioides, Paecilomyces lecythidis, and Sporothrix stenoceras.</title>
        <authorList>
            <person name="Aylward J."/>
            <person name="Wilson A.M."/>
            <person name="Visagie C.M."/>
            <person name="Spraker J."/>
            <person name="Barnes I."/>
            <person name="Buitendag C."/>
            <person name="Ceriani C."/>
            <person name="Del Mar Angel L."/>
            <person name="du Plessis D."/>
            <person name="Fuchs T."/>
            <person name="Gasser K."/>
            <person name="Kramer D."/>
            <person name="Li W."/>
            <person name="Munsamy K."/>
            <person name="Piso A."/>
            <person name="Price J.L."/>
            <person name="Sonnekus B."/>
            <person name="Thomas C."/>
            <person name="van der Nest A."/>
            <person name="van Dijk A."/>
            <person name="van Heerden A."/>
            <person name="van Vuuren N."/>
            <person name="Yilmaz N."/>
            <person name="Duong T.A."/>
            <person name="van der Merwe N.A."/>
            <person name="Wingfield M.J."/>
            <person name="Wingfield B.D."/>
        </authorList>
    </citation>
    <scope>NUCLEOTIDE SEQUENCE [LARGE SCALE GENOMIC DNA]</scope>
    <source>
        <strain evidence="1 2">CMW 18300</strain>
    </source>
</reference>
<evidence type="ECO:0008006" key="3">
    <source>
        <dbReference type="Google" id="ProtNLM"/>
    </source>
</evidence>
<keyword evidence="2" id="KW-1185">Reference proteome</keyword>
<dbReference type="InterPro" id="IPR035979">
    <property type="entry name" value="RBD_domain_sf"/>
</dbReference>
<protein>
    <recommendedName>
        <fullName evidence="3">RRM domain-containing protein</fullName>
    </recommendedName>
</protein>
<dbReference type="Proteomes" id="UP001583177">
    <property type="component" value="Unassembled WGS sequence"/>
</dbReference>
<dbReference type="SUPFAM" id="SSF54928">
    <property type="entry name" value="RNA-binding domain, RBD"/>
    <property type="match status" value="1"/>
</dbReference>
<proteinExistence type="predicted"/>
<accession>A0ABR3X9K1</accession>